<dbReference type="SMART" id="SM00358">
    <property type="entry name" value="DSRM"/>
    <property type="match status" value="1"/>
</dbReference>
<comment type="caution">
    <text evidence="4">The sequence shown here is derived from an EMBL/GenBank/DDBJ whole genome shotgun (WGS) entry which is preliminary data.</text>
</comment>
<gene>
    <name evidence="4" type="ORF">Fcan01_07149</name>
</gene>
<sequence length="229" mass="25765">MKQSFPGISPLAKDITQKYLKTHQEFQVQNTSLKLTCVILVVVVVFNTMFSALLVYKNALMAEENLQLIQENQALMGFHQLVNQMFASEPINGDSEKFARMVDTRLTPREDCPPCTTEKPTIVQPHKNPVSILNELTSHASYDCDHQCLNPPIHLSTLTVTDPDLPESTFTGKGDSKQRSKQVAAYRALEALFPEHLDEVGDDLMPDLDFNPICLDPKLIMVHPSRKKC</sequence>
<feature type="transmembrane region" description="Helical" evidence="2">
    <location>
        <begin position="33"/>
        <end position="56"/>
    </location>
</feature>
<keyword evidence="5" id="KW-1185">Reference proteome</keyword>
<dbReference type="EMBL" id="LNIX01000003">
    <property type="protein sequence ID" value="OXA56947.1"/>
    <property type="molecule type" value="Genomic_DNA"/>
</dbReference>
<dbReference type="Gene3D" id="3.30.160.20">
    <property type="match status" value="1"/>
</dbReference>
<organism evidence="4 5">
    <name type="scientific">Folsomia candida</name>
    <name type="common">Springtail</name>
    <dbReference type="NCBI Taxonomy" id="158441"/>
    <lineage>
        <taxon>Eukaryota</taxon>
        <taxon>Metazoa</taxon>
        <taxon>Ecdysozoa</taxon>
        <taxon>Arthropoda</taxon>
        <taxon>Hexapoda</taxon>
        <taxon>Collembola</taxon>
        <taxon>Entomobryomorpha</taxon>
        <taxon>Isotomoidea</taxon>
        <taxon>Isotomidae</taxon>
        <taxon>Proisotominae</taxon>
        <taxon>Folsomia</taxon>
    </lineage>
</organism>
<reference evidence="4 5" key="1">
    <citation type="submission" date="2015-12" db="EMBL/GenBank/DDBJ databases">
        <title>The genome of Folsomia candida.</title>
        <authorList>
            <person name="Faddeeva A."/>
            <person name="Derks M.F."/>
            <person name="Anvar Y."/>
            <person name="Smit S."/>
            <person name="Van Straalen N."/>
            <person name="Roelofs D."/>
        </authorList>
    </citation>
    <scope>NUCLEOTIDE SEQUENCE [LARGE SCALE GENOMIC DNA]</scope>
    <source>
        <strain evidence="4 5">VU population</strain>
        <tissue evidence="4">Whole body</tissue>
    </source>
</reference>
<dbReference type="InterPro" id="IPR014720">
    <property type="entry name" value="dsRBD_dom"/>
</dbReference>
<keyword evidence="2" id="KW-1133">Transmembrane helix</keyword>
<evidence type="ECO:0000313" key="5">
    <source>
        <dbReference type="Proteomes" id="UP000198287"/>
    </source>
</evidence>
<keyword evidence="2" id="KW-0472">Membrane</keyword>
<dbReference type="OrthoDB" id="10655164at2759"/>
<dbReference type="AlphaFoldDB" id="A0A226EIK5"/>
<proteinExistence type="predicted"/>
<keyword evidence="1" id="KW-0694">RNA-binding</keyword>
<name>A0A226EIK5_FOLCA</name>
<dbReference type="Proteomes" id="UP000198287">
    <property type="component" value="Unassembled WGS sequence"/>
</dbReference>
<evidence type="ECO:0000313" key="4">
    <source>
        <dbReference type="EMBL" id="OXA56947.1"/>
    </source>
</evidence>
<keyword evidence="2" id="KW-0812">Transmembrane</keyword>
<dbReference type="GO" id="GO:0003723">
    <property type="term" value="F:RNA binding"/>
    <property type="evidence" value="ECO:0007669"/>
    <property type="project" value="UniProtKB-UniRule"/>
</dbReference>
<dbReference type="PROSITE" id="PS50137">
    <property type="entry name" value="DS_RBD"/>
    <property type="match status" value="1"/>
</dbReference>
<accession>A0A226EIK5</accession>
<evidence type="ECO:0000259" key="3">
    <source>
        <dbReference type="PROSITE" id="PS50137"/>
    </source>
</evidence>
<evidence type="ECO:0000256" key="1">
    <source>
        <dbReference type="PROSITE-ProRule" id="PRU00266"/>
    </source>
</evidence>
<dbReference type="SUPFAM" id="SSF54768">
    <property type="entry name" value="dsRNA-binding domain-like"/>
    <property type="match status" value="1"/>
</dbReference>
<protein>
    <recommendedName>
        <fullName evidence="3">DRBM domain-containing protein</fullName>
    </recommendedName>
</protein>
<feature type="domain" description="DRBM" evidence="3">
    <location>
        <begin position="128"/>
        <end position="194"/>
    </location>
</feature>
<evidence type="ECO:0000256" key="2">
    <source>
        <dbReference type="SAM" id="Phobius"/>
    </source>
</evidence>